<evidence type="ECO:0000313" key="3">
    <source>
        <dbReference type="Proteomes" id="UP000634134"/>
    </source>
</evidence>
<protein>
    <submittedName>
        <fullName evidence="2">Tryptophan-rich sensory protein</fullName>
    </submittedName>
</protein>
<evidence type="ECO:0000313" key="2">
    <source>
        <dbReference type="EMBL" id="MBE9463203.1"/>
    </source>
</evidence>
<feature type="transmembrane region" description="Helical" evidence="1">
    <location>
        <begin position="6"/>
        <end position="25"/>
    </location>
</feature>
<dbReference type="InterPro" id="IPR038330">
    <property type="entry name" value="TspO/MBR-related_sf"/>
</dbReference>
<feature type="transmembrane region" description="Helical" evidence="1">
    <location>
        <begin position="89"/>
        <end position="107"/>
    </location>
</feature>
<organism evidence="2 3">
    <name type="scientific">Dyadobacter subterraneus</name>
    <dbReference type="NCBI Taxonomy" id="2773304"/>
    <lineage>
        <taxon>Bacteria</taxon>
        <taxon>Pseudomonadati</taxon>
        <taxon>Bacteroidota</taxon>
        <taxon>Cytophagia</taxon>
        <taxon>Cytophagales</taxon>
        <taxon>Spirosomataceae</taxon>
        <taxon>Dyadobacter</taxon>
    </lineage>
</organism>
<dbReference type="EMBL" id="JACYGY010000001">
    <property type="protein sequence ID" value="MBE9463203.1"/>
    <property type="molecule type" value="Genomic_DNA"/>
</dbReference>
<feature type="transmembrane region" description="Helical" evidence="1">
    <location>
        <begin position="156"/>
        <end position="173"/>
    </location>
</feature>
<evidence type="ECO:0000256" key="1">
    <source>
        <dbReference type="SAM" id="Phobius"/>
    </source>
</evidence>
<gene>
    <name evidence="2" type="ORF">IEE83_15040</name>
</gene>
<comment type="caution">
    <text evidence="2">The sequence shown here is derived from an EMBL/GenBank/DDBJ whole genome shotgun (WGS) entry which is preliminary data.</text>
</comment>
<accession>A0ABR9WCS9</accession>
<name>A0ABR9WCS9_9BACT</name>
<sequence length="267" mass="29169">MKDIKTGRYITAAIVIGGILGTYFFSRPRKKVIDTPFDKKRQDKVDRNLVTPANETFGIVWSTIYIGTLALAIHQALPSQIINPRYQKAQPWLRISYLLTGLFGYFFSKSDKTSRIGAAVTTISMLPAAIALHRALEIGQTEVNGAENIIRKSISLYTGWLTAAAAVSATTLVQEAGYMIKPDDAKHWTLGLLPVTTGLGVVISNRLNDPYYLVTIIAALTGIAVKQKDTNKEISILASTLATYLLGIVGNKLKEQLITDNVEVALS</sequence>
<dbReference type="Gene3D" id="1.20.1260.100">
    <property type="entry name" value="TspO/MBR protein"/>
    <property type="match status" value="1"/>
</dbReference>
<feature type="transmembrane region" description="Helical" evidence="1">
    <location>
        <begin position="185"/>
        <end position="204"/>
    </location>
</feature>
<dbReference type="RefSeq" id="WP_194121351.1">
    <property type="nucleotide sequence ID" value="NZ_JACYGY010000001.1"/>
</dbReference>
<keyword evidence="3" id="KW-1185">Reference proteome</keyword>
<feature type="transmembrane region" description="Helical" evidence="1">
    <location>
        <begin position="57"/>
        <end position="77"/>
    </location>
</feature>
<keyword evidence="1" id="KW-1133">Transmembrane helix</keyword>
<proteinExistence type="predicted"/>
<reference evidence="3" key="1">
    <citation type="submission" date="2023-07" db="EMBL/GenBank/DDBJ databases">
        <title>Dyadobacter sp. nov 'subterranea' isolated from contaminted grondwater.</title>
        <authorList>
            <person name="Szabo I."/>
            <person name="Al-Omari J."/>
            <person name="Szerdahelyi S.G."/>
            <person name="Rado J."/>
        </authorList>
    </citation>
    <scope>NUCLEOTIDE SEQUENCE [LARGE SCALE GENOMIC DNA]</scope>
    <source>
        <strain evidence="3">UP-52</strain>
    </source>
</reference>
<keyword evidence="1" id="KW-0472">Membrane</keyword>
<dbReference type="Proteomes" id="UP000634134">
    <property type="component" value="Unassembled WGS sequence"/>
</dbReference>
<keyword evidence="1" id="KW-0812">Transmembrane</keyword>